<name>A0ABP5PSY5_9ACTN</name>
<feature type="binding site" evidence="7">
    <location>
        <position position="419"/>
    </location>
    <ligand>
        <name>ATP</name>
        <dbReference type="ChEBI" id="CHEBI:30616"/>
    </ligand>
</feature>
<dbReference type="Pfam" id="PF03136">
    <property type="entry name" value="Pup_ligase"/>
    <property type="match status" value="1"/>
</dbReference>
<feature type="binding site" evidence="7">
    <location>
        <position position="55"/>
    </location>
    <ligand>
        <name>Mg(2+)</name>
        <dbReference type="ChEBI" id="CHEBI:18420"/>
    </ligand>
</feature>
<keyword evidence="2 7" id="KW-0479">Metal-binding</keyword>
<comment type="similarity">
    <text evidence="7">Belongs to the Pup ligase/Pup deamidase family. Pup-conjugating enzyme subfamily.</text>
</comment>
<proteinExistence type="inferred from homology"/>
<gene>
    <name evidence="9" type="primary">pafA_2</name>
    <name evidence="7" type="synonym">pafA</name>
    <name evidence="9" type="ORF">GCM10009850_102670</name>
</gene>
<comment type="function">
    <text evidence="7">Catalyzes the covalent attachment of the prokaryotic ubiquitin-like protein modifier Pup to the proteasomal substrate proteins, thereby targeting them for proteasomal degradation. This tagging system is termed pupylation. The ligation reaction involves the side-chain carboxylate of the C-terminal glutamate of Pup and the side-chain amino group of a substrate lysine.</text>
</comment>
<evidence type="ECO:0000256" key="5">
    <source>
        <dbReference type="ARBA" id="ARBA00022840"/>
    </source>
</evidence>
<evidence type="ECO:0000256" key="4">
    <source>
        <dbReference type="ARBA" id="ARBA00022786"/>
    </source>
</evidence>
<keyword evidence="1 7" id="KW-0436">Ligase</keyword>
<evidence type="ECO:0000313" key="10">
    <source>
        <dbReference type="Proteomes" id="UP001499843"/>
    </source>
</evidence>
<dbReference type="InterPro" id="IPR022279">
    <property type="entry name" value="Pup_ligase"/>
</dbReference>
<dbReference type="EMBL" id="BAAAQX010000044">
    <property type="protein sequence ID" value="GAA2214801.1"/>
    <property type="molecule type" value="Genomic_DNA"/>
</dbReference>
<protein>
    <recommendedName>
        <fullName evidence="7 8">Pup--protein ligase</fullName>
        <ecNumber evidence="7 8">6.3.1.19</ecNumber>
    </recommendedName>
    <alternativeName>
        <fullName evidence="7">Proteasome accessory factor A</fullName>
    </alternativeName>
    <alternativeName>
        <fullName evidence="7">Pup-conjugating enzyme</fullName>
    </alternativeName>
</protein>
<feature type="binding site" evidence="7">
    <location>
        <position position="66"/>
    </location>
    <ligand>
        <name>ATP</name>
        <dbReference type="ChEBI" id="CHEBI:30616"/>
    </ligand>
</feature>
<keyword evidence="3 7" id="KW-0547">Nucleotide-binding</keyword>
<feature type="active site" description="Proton acceptor" evidence="7">
    <location>
        <position position="57"/>
    </location>
</feature>
<accession>A0ABP5PSY5</accession>
<feature type="binding site" evidence="7">
    <location>
        <position position="63"/>
    </location>
    <ligand>
        <name>Mg(2+)</name>
        <dbReference type="ChEBI" id="CHEBI:18420"/>
    </ligand>
</feature>
<evidence type="ECO:0000256" key="1">
    <source>
        <dbReference type="ARBA" id="ARBA00022598"/>
    </source>
</evidence>
<evidence type="ECO:0000256" key="7">
    <source>
        <dbReference type="HAMAP-Rule" id="MF_02111"/>
    </source>
</evidence>
<dbReference type="NCBIfam" id="TIGR03686">
    <property type="entry name" value="pupylate_PafA"/>
    <property type="match status" value="1"/>
</dbReference>
<feature type="binding site" evidence="7">
    <location>
        <position position="53"/>
    </location>
    <ligand>
        <name>ATP</name>
        <dbReference type="ChEBI" id="CHEBI:30616"/>
    </ligand>
</feature>
<dbReference type="GO" id="GO:0016874">
    <property type="term" value="F:ligase activity"/>
    <property type="evidence" value="ECO:0007669"/>
    <property type="project" value="UniProtKB-KW"/>
</dbReference>
<reference evidence="10" key="1">
    <citation type="journal article" date="2019" name="Int. J. Syst. Evol. Microbiol.">
        <title>The Global Catalogue of Microorganisms (GCM) 10K type strain sequencing project: providing services to taxonomists for standard genome sequencing and annotation.</title>
        <authorList>
            <consortium name="The Broad Institute Genomics Platform"/>
            <consortium name="The Broad Institute Genome Sequencing Center for Infectious Disease"/>
            <person name="Wu L."/>
            <person name="Ma J."/>
        </authorList>
    </citation>
    <scope>NUCLEOTIDE SEQUENCE [LARGE SCALE GENOMIC DNA]</scope>
    <source>
        <strain evidence="10">JCM 16114</strain>
    </source>
</reference>
<comment type="pathway">
    <text evidence="7">Protein modification; protein pupylation.</text>
</comment>
<dbReference type="EC" id="6.3.1.19" evidence="7 8"/>
<evidence type="ECO:0000256" key="3">
    <source>
        <dbReference type="ARBA" id="ARBA00022741"/>
    </source>
</evidence>
<keyword evidence="10" id="KW-1185">Reference proteome</keyword>
<comment type="pathway">
    <text evidence="7">Protein degradation; proteasomal Pup-dependent pathway.</text>
</comment>
<organism evidence="9 10">
    <name type="scientific">Nonomuraea monospora</name>
    <dbReference type="NCBI Taxonomy" id="568818"/>
    <lineage>
        <taxon>Bacteria</taxon>
        <taxon>Bacillati</taxon>
        <taxon>Actinomycetota</taxon>
        <taxon>Actinomycetes</taxon>
        <taxon>Streptosporangiales</taxon>
        <taxon>Streptosporangiaceae</taxon>
        <taxon>Nonomuraea</taxon>
    </lineage>
</organism>
<feature type="binding site" evidence="7">
    <location>
        <position position="9"/>
    </location>
    <ligand>
        <name>Mg(2+)</name>
        <dbReference type="ChEBI" id="CHEBI:18420"/>
    </ligand>
</feature>
<dbReference type="PIRSF" id="PIRSF018077">
    <property type="entry name" value="UCP018077"/>
    <property type="match status" value="1"/>
</dbReference>
<dbReference type="RefSeq" id="WP_344492984.1">
    <property type="nucleotide sequence ID" value="NZ_BAAAQX010000044.1"/>
</dbReference>
<keyword evidence="4 7" id="KW-0833">Ubl conjugation pathway</keyword>
<keyword evidence="6 7" id="KW-0460">Magnesium</keyword>
<evidence type="ECO:0000313" key="9">
    <source>
        <dbReference type="EMBL" id="GAA2214801.1"/>
    </source>
</evidence>
<comment type="catalytic activity">
    <reaction evidence="7">
        <text>ATP + [prokaryotic ubiquitin-like protein]-L-glutamate + [protein]-L-lysine = ADP + phosphate + N(6)-([prokaryotic ubiquitin-like protein]-gamma-L-glutamyl)-[protein]-L-lysine.</text>
        <dbReference type="EC" id="6.3.1.19"/>
    </reaction>
</comment>
<evidence type="ECO:0000256" key="6">
    <source>
        <dbReference type="ARBA" id="ARBA00022842"/>
    </source>
</evidence>
<comment type="miscellaneous">
    <text evidence="7">The reaction mechanism probably proceeds via the activation of Pup by phosphorylation of its C-terminal glutamate, which is then subject to nucleophilic attack by the substrate lysine, resulting in an isopeptide bond and the release of phosphate as a good leaving group.</text>
</comment>
<comment type="caution">
    <text evidence="9">The sequence shown here is derived from an EMBL/GenBank/DDBJ whole genome shotgun (WGS) entry which is preliminary data.</text>
</comment>
<evidence type="ECO:0000256" key="8">
    <source>
        <dbReference type="NCBIfam" id="TIGR03686"/>
    </source>
</evidence>
<evidence type="ECO:0000256" key="2">
    <source>
        <dbReference type="ARBA" id="ARBA00022723"/>
    </source>
</evidence>
<dbReference type="InterPro" id="IPR004347">
    <property type="entry name" value="Pup_ligase/deamidase"/>
</dbReference>
<sequence>MDRRIFGLENEYGITCTFRGQRRLSPDEVARYLFRKVVSWGRSSNVFLGNGARLYLDVGSHPEYATPECDNVVELVTHDKAGERIVEGLAVDAERRLREEGIAGDIYLFKNNTDSAGNSYGCHENYCVGRHGEFGRLADVLIPFLVTRQVVCGAGKVLQTPRGAVYCLSQRAEHIWEGVSSATTRSRPIINTRDEPHGDAERFRRLHVIVGDSNMSETTMLLKVGATDLVLRMIEAGVAIRDLALENPIRAIREVSHDMTGRRKVRLANGREASALDIQQEYLTKAKDFVDRRGGDATAHRVLDLWERTLRAVETGNLDLVSREIDWVTKYQMIERYRSKYDLPLSSPRVAQLDLAYHDVHRRRGLFYLLQRKGLVERVTSDIKIFEAKSVPPQTTRARLRGEFVRKAQEKRRDFTVDWVHLKLNDQAQRTVLCKDPFRSVDERVDRLIAGM</sequence>
<dbReference type="PANTHER" id="PTHR42307">
    <property type="entry name" value="PUP DEAMIDASE/DEPUPYLASE"/>
    <property type="match status" value="1"/>
</dbReference>
<dbReference type="HAMAP" id="MF_02111">
    <property type="entry name" value="Pup_ligase"/>
    <property type="match status" value="1"/>
</dbReference>
<keyword evidence="5 7" id="KW-0067">ATP-binding</keyword>
<dbReference type="Proteomes" id="UP001499843">
    <property type="component" value="Unassembled WGS sequence"/>
</dbReference>
<dbReference type="PANTHER" id="PTHR42307:SF3">
    <property type="entry name" value="PUP--PROTEIN LIGASE"/>
    <property type="match status" value="1"/>
</dbReference>